<evidence type="ECO:0000256" key="3">
    <source>
        <dbReference type="ARBA" id="ARBA00022692"/>
    </source>
</evidence>
<keyword evidence="4 6" id="KW-1133">Transmembrane helix</keyword>
<dbReference type="InterPro" id="IPR030184">
    <property type="entry name" value="WAT1-related"/>
</dbReference>
<dbReference type="Proteomes" id="UP000501690">
    <property type="component" value="Linkage Group LG2"/>
</dbReference>
<proteinExistence type="inferred from homology"/>
<dbReference type="SUPFAM" id="SSF103481">
    <property type="entry name" value="Multidrug resistance efflux transporter EmrE"/>
    <property type="match status" value="2"/>
</dbReference>
<feature type="transmembrane region" description="Helical" evidence="6">
    <location>
        <begin position="107"/>
        <end position="125"/>
    </location>
</feature>
<gene>
    <name evidence="8" type="ORF">DEO72_LG2g4397</name>
</gene>
<dbReference type="GO" id="GO:0022857">
    <property type="term" value="F:transmembrane transporter activity"/>
    <property type="evidence" value="ECO:0007669"/>
    <property type="project" value="InterPro"/>
</dbReference>
<dbReference type="Pfam" id="PF00892">
    <property type="entry name" value="EamA"/>
    <property type="match status" value="2"/>
</dbReference>
<feature type="transmembrane region" description="Helical" evidence="6">
    <location>
        <begin position="252"/>
        <end position="277"/>
    </location>
</feature>
<sequence length="377" mass="41467">MKYDRKVAQELKPASLMVLSQVATAAVNVLYKLAINDGMNIMVLTSYRHIFGAAFSLSLALLIERKRPKLTWRVLFMAFFSGLFGGTLAQNLYFIGLAWVSATFATSLYNLVPLVTFIFSVFFGLEKLSLRTTSGRVKVLGPIIGIVGSMVLTFYRGTEIKIWTFHTTLLHKNQKGHLGSSNLDSGRRWVGVLCGLGSVVSFSSWLIIQTKMNKEYPSHFSSSALMSLMGAIQATVFALCVEKDWSQWRLGWSIRLLTAAFSGIVVSGVVVIVTAWCVGVKGPLYASVFNPLSLVIVAFFAPLLLEENLYLGSVVGAALIVCGLYMVLWGKSKEMKPPTDLVSSETELRRTEVVVVSANDKNEHVSNNQVNSIRATL</sequence>
<keyword evidence="9" id="KW-1185">Reference proteome</keyword>
<comment type="similarity">
    <text evidence="2 6">Belongs to the drug/metabolite transporter (DMT) superfamily. Plant drug/metabolite exporter (P-DME) (TC 2.A.7.4) family.</text>
</comment>
<feature type="domain" description="EamA" evidence="7">
    <location>
        <begin position="190"/>
        <end position="328"/>
    </location>
</feature>
<evidence type="ECO:0000256" key="5">
    <source>
        <dbReference type="ARBA" id="ARBA00023136"/>
    </source>
</evidence>
<name>A0A4D6L698_VIGUN</name>
<reference evidence="8 9" key="1">
    <citation type="submission" date="2019-04" db="EMBL/GenBank/DDBJ databases">
        <title>An improved genome assembly and genetic linkage map for asparagus bean, Vigna unguiculata ssp. sesquipedialis.</title>
        <authorList>
            <person name="Xia Q."/>
            <person name="Zhang R."/>
            <person name="Dong Y."/>
        </authorList>
    </citation>
    <scope>NUCLEOTIDE SEQUENCE [LARGE SCALE GENOMIC DNA]</scope>
    <source>
        <tissue evidence="8">Leaf</tissue>
    </source>
</reference>
<dbReference type="AlphaFoldDB" id="A0A4D6L698"/>
<evidence type="ECO:0000313" key="9">
    <source>
        <dbReference type="Proteomes" id="UP000501690"/>
    </source>
</evidence>
<feature type="transmembrane region" description="Helical" evidence="6">
    <location>
        <begin position="220"/>
        <end position="240"/>
    </location>
</feature>
<dbReference type="PANTHER" id="PTHR31218">
    <property type="entry name" value="WAT1-RELATED PROTEIN"/>
    <property type="match status" value="1"/>
</dbReference>
<feature type="transmembrane region" description="Helical" evidence="6">
    <location>
        <begin position="137"/>
        <end position="155"/>
    </location>
</feature>
<evidence type="ECO:0000256" key="2">
    <source>
        <dbReference type="ARBA" id="ARBA00007635"/>
    </source>
</evidence>
<feature type="transmembrane region" description="Helical" evidence="6">
    <location>
        <begin position="74"/>
        <end position="95"/>
    </location>
</feature>
<dbReference type="InterPro" id="IPR037185">
    <property type="entry name" value="EmrE-like"/>
</dbReference>
<evidence type="ECO:0000256" key="1">
    <source>
        <dbReference type="ARBA" id="ARBA00004141"/>
    </source>
</evidence>
<feature type="transmembrane region" description="Helical" evidence="6">
    <location>
        <begin position="41"/>
        <end position="62"/>
    </location>
</feature>
<evidence type="ECO:0000256" key="4">
    <source>
        <dbReference type="ARBA" id="ARBA00022989"/>
    </source>
</evidence>
<protein>
    <recommendedName>
        <fullName evidence="6">WAT1-related protein</fullName>
    </recommendedName>
</protein>
<dbReference type="InterPro" id="IPR000620">
    <property type="entry name" value="EamA_dom"/>
</dbReference>
<accession>A0A4D6L698</accession>
<dbReference type="GO" id="GO:0016020">
    <property type="term" value="C:membrane"/>
    <property type="evidence" value="ECO:0007669"/>
    <property type="project" value="UniProtKB-SubCell"/>
</dbReference>
<keyword evidence="5 6" id="KW-0472">Membrane</keyword>
<feature type="domain" description="EamA" evidence="7">
    <location>
        <begin position="14"/>
        <end position="141"/>
    </location>
</feature>
<organism evidence="8 9">
    <name type="scientific">Vigna unguiculata</name>
    <name type="common">Cowpea</name>
    <dbReference type="NCBI Taxonomy" id="3917"/>
    <lineage>
        <taxon>Eukaryota</taxon>
        <taxon>Viridiplantae</taxon>
        <taxon>Streptophyta</taxon>
        <taxon>Embryophyta</taxon>
        <taxon>Tracheophyta</taxon>
        <taxon>Spermatophyta</taxon>
        <taxon>Magnoliopsida</taxon>
        <taxon>eudicotyledons</taxon>
        <taxon>Gunneridae</taxon>
        <taxon>Pentapetalae</taxon>
        <taxon>rosids</taxon>
        <taxon>fabids</taxon>
        <taxon>Fabales</taxon>
        <taxon>Fabaceae</taxon>
        <taxon>Papilionoideae</taxon>
        <taxon>50 kb inversion clade</taxon>
        <taxon>NPAAA clade</taxon>
        <taxon>indigoferoid/millettioid clade</taxon>
        <taxon>Phaseoleae</taxon>
        <taxon>Vigna</taxon>
    </lineage>
</organism>
<feature type="transmembrane region" description="Helical" evidence="6">
    <location>
        <begin position="16"/>
        <end position="35"/>
    </location>
</feature>
<feature type="transmembrane region" description="Helical" evidence="6">
    <location>
        <begin position="284"/>
        <end position="303"/>
    </location>
</feature>
<keyword evidence="3 6" id="KW-0812">Transmembrane</keyword>
<evidence type="ECO:0000259" key="7">
    <source>
        <dbReference type="Pfam" id="PF00892"/>
    </source>
</evidence>
<evidence type="ECO:0000256" key="6">
    <source>
        <dbReference type="RuleBase" id="RU363077"/>
    </source>
</evidence>
<comment type="subcellular location">
    <subcellularLocation>
        <location evidence="1 6">Membrane</location>
        <topology evidence="1 6">Multi-pass membrane protein</topology>
    </subcellularLocation>
</comment>
<evidence type="ECO:0000313" key="8">
    <source>
        <dbReference type="EMBL" id="QCD84047.1"/>
    </source>
</evidence>
<dbReference type="EMBL" id="CP039346">
    <property type="protein sequence ID" value="QCD84047.1"/>
    <property type="molecule type" value="Genomic_DNA"/>
</dbReference>
<feature type="transmembrane region" description="Helical" evidence="6">
    <location>
        <begin position="309"/>
        <end position="328"/>
    </location>
</feature>
<feature type="transmembrane region" description="Helical" evidence="6">
    <location>
        <begin position="189"/>
        <end position="208"/>
    </location>
</feature>